<organism evidence="3">
    <name type="scientific">Auxenochlorella protothecoides</name>
    <name type="common">Green microalga</name>
    <name type="synonym">Chlorella protothecoides</name>
    <dbReference type="NCBI Taxonomy" id="3075"/>
    <lineage>
        <taxon>Eukaryota</taxon>
        <taxon>Viridiplantae</taxon>
        <taxon>Chlorophyta</taxon>
        <taxon>core chlorophytes</taxon>
        <taxon>Trebouxiophyceae</taxon>
        <taxon>Chlorellales</taxon>
        <taxon>Chlorellaceae</taxon>
        <taxon>Auxenochlorella</taxon>
    </lineage>
</organism>
<dbReference type="Gene3D" id="3.30.1370.10">
    <property type="entry name" value="K Homology domain, type 1"/>
    <property type="match status" value="1"/>
</dbReference>
<dbReference type="GO" id="GO:0003723">
    <property type="term" value="F:RNA binding"/>
    <property type="evidence" value="ECO:0007669"/>
    <property type="project" value="InterPro"/>
</dbReference>
<dbReference type="InterPro" id="IPR036612">
    <property type="entry name" value="KH_dom_type_1_sf"/>
</dbReference>
<feature type="compositionally biased region" description="Basic residues" evidence="1">
    <location>
        <begin position="238"/>
        <end position="248"/>
    </location>
</feature>
<dbReference type="EMBL" id="GDKF01003647">
    <property type="protein sequence ID" value="JAT74975.1"/>
    <property type="molecule type" value="Transcribed_RNA"/>
</dbReference>
<dbReference type="SUPFAM" id="SSF54791">
    <property type="entry name" value="Eukaryotic type KH-domain (KH-domain type I)"/>
    <property type="match status" value="1"/>
</dbReference>
<feature type="compositionally biased region" description="Low complexity" evidence="1">
    <location>
        <begin position="265"/>
        <end position="281"/>
    </location>
</feature>
<accession>A0A1D2A0S7</accession>
<dbReference type="InterPro" id="IPR004087">
    <property type="entry name" value="KH_dom"/>
</dbReference>
<name>A0A1D2A0S7_AUXPR</name>
<evidence type="ECO:0000259" key="2">
    <source>
        <dbReference type="SMART" id="SM00322"/>
    </source>
</evidence>
<dbReference type="CDD" id="cd00105">
    <property type="entry name" value="KH-I"/>
    <property type="match status" value="1"/>
</dbReference>
<dbReference type="Pfam" id="PF00013">
    <property type="entry name" value="KH_1"/>
    <property type="match status" value="1"/>
</dbReference>
<dbReference type="EMBL" id="GDKF01006079">
    <property type="protein sequence ID" value="JAT72543.1"/>
    <property type="molecule type" value="Transcribed_RNA"/>
</dbReference>
<evidence type="ECO:0000313" key="4">
    <source>
        <dbReference type="EMBL" id="JAT74975.1"/>
    </source>
</evidence>
<sequence length="457" mass="47160">MLNARHPPGSVSVLPESLLLREPRNAFMAGAGLETSLESALSVTAPRCSSSEEGLDLSSSTSPRSSTGSGHGTPLQSNLIGDVVAPETVQWVQPSGPRQQGQGTEELEQGIVSAEPSPTGGMHLRITLLAAGFVIGPSGASIRDVCRATGAEVRSWTSPGDARCRRPTRTFRVEGPPASVRAACAVASEAVERYKDLCEGRFAGQSVPRIHRIRGVDFAYQPPPRGQVPHAAMLKGPAGRRGRDRRAHASACENPSTPGHRAGSPLPRAARAPTPGAAAPADRPPPVLRLAPALVAGERAGHGSGVAPAPDTAALLEALGQRTSASLGCGLGPGGLRAVGLDLQLPHQQHQTLVLAQQLLALQALAAADPGFPTQSAAASLLRGHGGPALAPNSLGALDPLLWNLDPAGSACHGALPARMDTSGLLAMQLEPQGPHPTPLHMLPYNWQVQDPLGQLM</sequence>
<dbReference type="SMART" id="SM00322">
    <property type="entry name" value="KH"/>
    <property type="match status" value="1"/>
</dbReference>
<gene>
    <name evidence="4" type="ORF">g.5656</name>
    <name evidence="3" type="ORF">g.5658</name>
</gene>
<reference evidence="3" key="1">
    <citation type="submission" date="2015-08" db="EMBL/GenBank/DDBJ databases">
        <authorList>
            <person name="Babu N.S."/>
            <person name="Beckwith C.J."/>
            <person name="Beseler K.G."/>
            <person name="Brison A."/>
            <person name="Carone J.V."/>
            <person name="Caskin T.P."/>
            <person name="Diamond M."/>
            <person name="Durham M.E."/>
            <person name="Foxe J.M."/>
            <person name="Go M."/>
            <person name="Henderson B.A."/>
            <person name="Jones I.B."/>
            <person name="McGettigan J.A."/>
            <person name="Micheletti S.J."/>
            <person name="Nasrallah M.E."/>
            <person name="Ortiz D."/>
            <person name="Piller C.R."/>
            <person name="Privatt S.R."/>
            <person name="Schneider S.L."/>
            <person name="Sharp S."/>
            <person name="Smith T.C."/>
            <person name="Stanton J.D."/>
            <person name="Ullery H.E."/>
            <person name="Wilson R.J."/>
            <person name="Serrano M.G."/>
            <person name="Buck G."/>
            <person name="Lee V."/>
            <person name="Wang Y."/>
            <person name="Carvalho R."/>
            <person name="Voegtly L."/>
            <person name="Shi R."/>
            <person name="Duckworth R."/>
            <person name="Johnson A."/>
            <person name="Loviza R."/>
            <person name="Walstead R."/>
            <person name="Shah Z."/>
            <person name="Kiflezghi M."/>
            <person name="Wade K."/>
            <person name="Ball S.L."/>
            <person name="Bradley K.W."/>
            <person name="Asai D.J."/>
            <person name="Bowman C.A."/>
            <person name="Russell D.A."/>
            <person name="Pope W.H."/>
            <person name="Jacobs-Sera D."/>
            <person name="Hendrix R.W."/>
            <person name="Hatfull G.F."/>
        </authorList>
    </citation>
    <scope>NUCLEOTIDE SEQUENCE</scope>
</reference>
<feature type="domain" description="K Homology" evidence="2">
    <location>
        <begin position="118"/>
        <end position="192"/>
    </location>
</feature>
<proteinExistence type="predicted"/>
<dbReference type="AlphaFoldDB" id="A0A1D2A0S7"/>
<feature type="region of interest" description="Disordered" evidence="1">
    <location>
        <begin position="220"/>
        <end position="286"/>
    </location>
</feature>
<evidence type="ECO:0000256" key="1">
    <source>
        <dbReference type="SAM" id="MobiDB-lite"/>
    </source>
</evidence>
<evidence type="ECO:0000313" key="3">
    <source>
        <dbReference type="EMBL" id="JAT72543.1"/>
    </source>
</evidence>
<feature type="compositionally biased region" description="Low complexity" evidence="1">
    <location>
        <begin position="49"/>
        <end position="68"/>
    </location>
</feature>
<protein>
    <recommendedName>
        <fullName evidence="2">K Homology domain-containing protein</fullName>
    </recommendedName>
</protein>
<feature type="region of interest" description="Disordered" evidence="1">
    <location>
        <begin position="44"/>
        <end position="78"/>
    </location>
</feature>
<dbReference type="InterPro" id="IPR004088">
    <property type="entry name" value="KH_dom_type_1"/>
</dbReference>